<evidence type="ECO:0000313" key="3">
    <source>
        <dbReference type="Proteomes" id="UP000886653"/>
    </source>
</evidence>
<name>A0A9P6T5L5_9BASI</name>
<comment type="caution">
    <text evidence="2">The sequence shown here is derived from an EMBL/GenBank/DDBJ whole genome shotgun (WGS) entry which is preliminary data.</text>
</comment>
<evidence type="ECO:0000256" key="1">
    <source>
        <dbReference type="SAM" id="MobiDB-lite"/>
    </source>
</evidence>
<organism evidence="2 3">
    <name type="scientific">Cronartium quercuum f. sp. fusiforme G11</name>
    <dbReference type="NCBI Taxonomy" id="708437"/>
    <lineage>
        <taxon>Eukaryota</taxon>
        <taxon>Fungi</taxon>
        <taxon>Dikarya</taxon>
        <taxon>Basidiomycota</taxon>
        <taxon>Pucciniomycotina</taxon>
        <taxon>Pucciniomycetes</taxon>
        <taxon>Pucciniales</taxon>
        <taxon>Coleosporiaceae</taxon>
        <taxon>Cronartium</taxon>
    </lineage>
</organism>
<feature type="compositionally biased region" description="Polar residues" evidence="1">
    <location>
        <begin position="32"/>
        <end position="65"/>
    </location>
</feature>
<dbReference type="Proteomes" id="UP000886653">
    <property type="component" value="Unassembled WGS sequence"/>
</dbReference>
<feature type="region of interest" description="Disordered" evidence="1">
    <location>
        <begin position="25"/>
        <end position="65"/>
    </location>
</feature>
<feature type="region of interest" description="Disordered" evidence="1">
    <location>
        <begin position="142"/>
        <end position="177"/>
    </location>
</feature>
<feature type="compositionally biased region" description="Polar residues" evidence="1">
    <location>
        <begin position="198"/>
        <end position="209"/>
    </location>
</feature>
<feature type="region of interest" description="Disordered" evidence="1">
    <location>
        <begin position="193"/>
        <end position="251"/>
    </location>
</feature>
<sequence length="251" mass="27334">MHPDSFHFNSITEPHTQSFETLHSLSREHSMESQPLTNDQTQPALETGSRTTESHSMTELSTPAHTVWTSTPARRGQDLEYQAWLDEFFPQHNTLNSYLGDASRDPAVGPVAVEKRIKQENSIDNTPLAFLHNHHDTGNGIHVNPAAPSQLEGGLRAGSANLGNPRPSHQASSNSQIHPQATAVDWTVKQENLAPNAAPSTVEGTSTPESRVKDLNSSDGQKVNPPSTVKLFGVDIGPSKKPNCQPEKMDC</sequence>
<reference evidence="2" key="1">
    <citation type="submission" date="2013-11" db="EMBL/GenBank/DDBJ databases">
        <title>Genome sequence of the fusiform rust pathogen reveals effectors for host alternation and coevolution with pine.</title>
        <authorList>
            <consortium name="DOE Joint Genome Institute"/>
            <person name="Smith K."/>
            <person name="Pendleton A."/>
            <person name="Kubisiak T."/>
            <person name="Anderson C."/>
            <person name="Salamov A."/>
            <person name="Aerts A."/>
            <person name="Riley R."/>
            <person name="Clum A."/>
            <person name="Lindquist E."/>
            <person name="Ence D."/>
            <person name="Campbell M."/>
            <person name="Kronenberg Z."/>
            <person name="Feau N."/>
            <person name="Dhillon B."/>
            <person name="Hamelin R."/>
            <person name="Burleigh J."/>
            <person name="Smith J."/>
            <person name="Yandell M."/>
            <person name="Nelson C."/>
            <person name="Grigoriev I."/>
            <person name="Davis J."/>
        </authorList>
    </citation>
    <scope>NUCLEOTIDE SEQUENCE</scope>
    <source>
        <strain evidence="2">G11</strain>
    </source>
</reference>
<dbReference type="AlphaFoldDB" id="A0A9P6T5L5"/>
<proteinExistence type="predicted"/>
<feature type="compositionally biased region" description="Polar residues" evidence="1">
    <location>
        <begin position="167"/>
        <end position="177"/>
    </location>
</feature>
<dbReference type="EMBL" id="MU167487">
    <property type="protein sequence ID" value="KAG0140017.1"/>
    <property type="molecule type" value="Genomic_DNA"/>
</dbReference>
<gene>
    <name evidence="2" type="ORF">CROQUDRAFT_394955</name>
</gene>
<protein>
    <submittedName>
        <fullName evidence="2">Uncharacterized protein</fullName>
    </submittedName>
</protein>
<accession>A0A9P6T5L5</accession>
<evidence type="ECO:0000313" key="2">
    <source>
        <dbReference type="EMBL" id="KAG0140017.1"/>
    </source>
</evidence>
<keyword evidence="3" id="KW-1185">Reference proteome</keyword>
<feature type="compositionally biased region" description="Polar residues" evidence="1">
    <location>
        <begin position="217"/>
        <end position="227"/>
    </location>
</feature>